<gene>
    <name evidence="1" type="ORF">L1987_63903</name>
</gene>
<dbReference type="Proteomes" id="UP001056120">
    <property type="component" value="Linkage Group LG21"/>
</dbReference>
<sequence>MVGVVPAEKMVGVVEIPEDTNAFQELYGKALVGRCVDVTTLTKLNHILKEADEDSSVSSSDPSEDLEVEKASKEDNQAYGTGGDTGCPEDNNGGAIPHVDFRRQADKELGGGTQAVKGLRHGKSEFRSSFCVGSELRCGVGRIGEP</sequence>
<proteinExistence type="predicted"/>
<dbReference type="EMBL" id="CM042038">
    <property type="protein sequence ID" value="KAI3732696.1"/>
    <property type="molecule type" value="Genomic_DNA"/>
</dbReference>
<name>A0ACB9CEK1_9ASTR</name>
<protein>
    <submittedName>
        <fullName evidence="1">Uncharacterized protein</fullName>
    </submittedName>
</protein>
<keyword evidence="2" id="KW-1185">Reference proteome</keyword>
<organism evidence="1 2">
    <name type="scientific">Smallanthus sonchifolius</name>
    <dbReference type="NCBI Taxonomy" id="185202"/>
    <lineage>
        <taxon>Eukaryota</taxon>
        <taxon>Viridiplantae</taxon>
        <taxon>Streptophyta</taxon>
        <taxon>Embryophyta</taxon>
        <taxon>Tracheophyta</taxon>
        <taxon>Spermatophyta</taxon>
        <taxon>Magnoliopsida</taxon>
        <taxon>eudicotyledons</taxon>
        <taxon>Gunneridae</taxon>
        <taxon>Pentapetalae</taxon>
        <taxon>asterids</taxon>
        <taxon>campanulids</taxon>
        <taxon>Asterales</taxon>
        <taxon>Asteraceae</taxon>
        <taxon>Asteroideae</taxon>
        <taxon>Heliantheae alliance</taxon>
        <taxon>Millerieae</taxon>
        <taxon>Smallanthus</taxon>
    </lineage>
</organism>
<evidence type="ECO:0000313" key="1">
    <source>
        <dbReference type="EMBL" id="KAI3732696.1"/>
    </source>
</evidence>
<accession>A0ACB9CEK1</accession>
<evidence type="ECO:0000313" key="2">
    <source>
        <dbReference type="Proteomes" id="UP001056120"/>
    </source>
</evidence>
<comment type="caution">
    <text evidence="1">The sequence shown here is derived from an EMBL/GenBank/DDBJ whole genome shotgun (WGS) entry which is preliminary data.</text>
</comment>
<reference evidence="2" key="1">
    <citation type="journal article" date="2022" name="Mol. Ecol. Resour.">
        <title>The genomes of chicory, endive, great burdock and yacon provide insights into Asteraceae palaeo-polyploidization history and plant inulin production.</title>
        <authorList>
            <person name="Fan W."/>
            <person name="Wang S."/>
            <person name="Wang H."/>
            <person name="Wang A."/>
            <person name="Jiang F."/>
            <person name="Liu H."/>
            <person name="Zhao H."/>
            <person name="Xu D."/>
            <person name="Zhang Y."/>
        </authorList>
    </citation>
    <scope>NUCLEOTIDE SEQUENCE [LARGE SCALE GENOMIC DNA]</scope>
    <source>
        <strain evidence="2">cv. Yunnan</strain>
    </source>
</reference>
<reference evidence="1 2" key="2">
    <citation type="journal article" date="2022" name="Mol. Ecol. Resour.">
        <title>The genomes of chicory, endive, great burdock and yacon provide insights into Asteraceae paleo-polyploidization history and plant inulin production.</title>
        <authorList>
            <person name="Fan W."/>
            <person name="Wang S."/>
            <person name="Wang H."/>
            <person name="Wang A."/>
            <person name="Jiang F."/>
            <person name="Liu H."/>
            <person name="Zhao H."/>
            <person name="Xu D."/>
            <person name="Zhang Y."/>
        </authorList>
    </citation>
    <scope>NUCLEOTIDE SEQUENCE [LARGE SCALE GENOMIC DNA]</scope>
    <source>
        <strain evidence="2">cv. Yunnan</strain>
        <tissue evidence="1">Leaves</tissue>
    </source>
</reference>